<organism evidence="4">
    <name type="scientific">Enterobius vermicularis</name>
    <name type="common">Human pinworm</name>
    <dbReference type="NCBI Taxonomy" id="51028"/>
    <lineage>
        <taxon>Eukaryota</taxon>
        <taxon>Metazoa</taxon>
        <taxon>Ecdysozoa</taxon>
        <taxon>Nematoda</taxon>
        <taxon>Chromadorea</taxon>
        <taxon>Rhabditida</taxon>
        <taxon>Spirurina</taxon>
        <taxon>Oxyuridomorpha</taxon>
        <taxon>Oxyuroidea</taxon>
        <taxon>Oxyuridae</taxon>
        <taxon>Enterobius</taxon>
    </lineage>
</organism>
<evidence type="ECO:0000256" key="1">
    <source>
        <dbReference type="SAM" id="MobiDB-lite"/>
    </source>
</evidence>
<proteinExistence type="predicted"/>
<reference evidence="4" key="1">
    <citation type="submission" date="2017-02" db="UniProtKB">
        <authorList>
            <consortium name="WormBaseParasite"/>
        </authorList>
    </citation>
    <scope>IDENTIFICATION</scope>
</reference>
<dbReference type="AlphaFoldDB" id="A0A0N4V0K3"/>
<feature type="compositionally biased region" description="Basic and acidic residues" evidence="1">
    <location>
        <begin position="36"/>
        <end position="49"/>
    </location>
</feature>
<protein>
    <submittedName>
        <fullName evidence="4">LsmAD domain-containing protein</fullName>
    </submittedName>
</protein>
<dbReference type="Proteomes" id="UP000274131">
    <property type="component" value="Unassembled WGS sequence"/>
</dbReference>
<evidence type="ECO:0000313" key="2">
    <source>
        <dbReference type="EMBL" id="VDD88015.1"/>
    </source>
</evidence>
<dbReference type="WBParaSite" id="EVEC_0000345001-mRNA-1">
    <property type="protein sequence ID" value="EVEC_0000345001-mRNA-1"/>
    <property type="gene ID" value="EVEC_0000345001"/>
</dbReference>
<feature type="compositionally biased region" description="Basic and acidic residues" evidence="1">
    <location>
        <begin position="164"/>
        <end position="177"/>
    </location>
</feature>
<dbReference type="EMBL" id="UXUI01007522">
    <property type="protein sequence ID" value="VDD88015.1"/>
    <property type="molecule type" value="Genomic_DNA"/>
</dbReference>
<reference evidence="2 3" key="2">
    <citation type="submission" date="2018-10" db="EMBL/GenBank/DDBJ databases">
        <authorList>
            <consortium name="Pathogen Informatics"/>
        </authorList>
    </citation>
    <scope>NUCLEOTIDE SEQUENCE [LARGE SCALE GENOMIC DNA]</scope>
</reference>
<feature type="region of interest" description="Disordered" evidence="1">
    <location>
        <begin position="143"/>
        <end position="182"/>
    </location>
</feature>
<name>A0A0N4V0K3_ENTVE</name>
<feature type="compositionally biased region" description="Polar residues" evidence="1">
    <location>
        <begin position="147"/>
        <end position="163"/>
    </location>
</feature>
<feature type="region of interest" description="Disordered" evidence="1">
    <location>
        <begin position="16"/>
        <end position="51"/>
    </location>
</feature>
<evidence type="ECO:0000313" key="3">
    <source>
        <dbReference type="Proteomes" id="UP000274131"/>
    </source>
</evidence>
<evidence type="ECO:0000313" key="4">
    <source>
        <dbReference type="WBParaSite" id="EVEC_0000345001-mRNA-1"/>
    </source>
</evidence>
<keyword evidence="3" id="KW-1185">Reference proteome</keyword>
<gene>
    <name evidence="2" type="ORF">EVEC_LOCUS3158</name>
</gene>
<accession>A0A0N4V0K3</accession>
<sequence length="207" mass="23835">MLCIYHSGDERSRHIYWSPVSKRNDSDPDQPQNPFEGHDEQQHSETSEKDEVDLETMINTLFEMAEKNFTFHINVGDAYITSLEELLKHPGHEEAVREAYHQVKLMQSQGTLSSDEERAYFPDDDFYQEAFGANGNNAARYIEDNTGRPSDSSRIISRNSPQHNSDHSDRAANKEQKQLSSDSPSNYYKFKNILCLSVLLFKILIDL</sequence>